<proteinExistence type="inferred from homology"/>
<evidence type="ECO:0000256" key="1">
    <source>
        <dbReference type="ARBA" id="ARBA00008791"/>
    </source>
</evidence>
<feature type="domain" description="UspA" evidence="2">
    <location>
        <begin position="5"/>
        <end position="136"/>
    </location>
</feature>
<dbReference type="EMBL" id="FNFL01000001">
    <property type="protein sequence ID" value="SDJ76320.1"/>
    <property type="molecule type" value="Genomic_DNA"/>
</dbReference>
<evidence type="ECO:0000259" key="2">
    <source>
        <dbReference type="Pfam" id="PF00582"/>
    </source>
</evidence>
<dbReference type="InterPro" id="IPR014729">
    <property type="entry name" value="Rossmann-like_a/b/a_fold"/>
</dbReference>
<keyword evidence="4" id="KW-1185">Reference proteome</keyword>
<dbReference type="PANTHER" id="PTHR46268:SF6">
    <property type="entry name" value="UNIVERSAL STRESS PROTEIN UP12"/>
    <property type="match status" value="1"/>
</dbReference>
<gene>
    <name evidence="3" type="ORF">SAMN05216243_0724</name>
</gene>
<organism evidence="3 4">
    <name type="scientific">Sediminibacillus albus</name>
    <dbReference type="NCBI Taxonomy" id="407036"/>
    <lineage>
        <taxon>Bacteria</taxon>
        <taxon>Bacillati</taxon>
        <taxon>Bacillota</taxon>
        <taxon>Bacilli</taxon>
        <taxon>Bacillales</taxon>
        <taxon>Bacillaceae</taxon>
        <taxon>Sediminibacillus</taxon>
    </lineage>
</organism>
<protein>
    <submittedName>
        <fullName evidence="3">Nucleotide-binding universal stress protein, UspA family</fullName>
    </submittedName>
</protein>
<dbReference type="Gene3D" id="3.40.50.620">
    <property type="entry name" value="HUPs"/>
    <property type="match status" value="1"/>
</dbReference>
<dbReference type="InterPro" id="IPR006016">
    <property type="entry name" value="UspA"/>
</dbReference>
<evidence type="ECO:0000313" key="4">
    <source>
        <dbReference type="Proteomes" id="UP000198694"/>
    </source>
</evidence>
<dbReference type="PANTHER" id="PTHR46268">
    <property type="entry name" value="STRESS RESPONSE PROTEIN NHAX"/>
    <property type="match status" value="1"/>
</dbReference>
<dbReference type="RefSeq" id="WP_093211142.1">
    <property type="nucleotide sequence ID" value="NZ_FNFL01000001.1"/>
</dbReference>
<reference evidence="3 4" key="1">
    <citation type="submission" date="2016-10" db="EMBL/GenBank/DDBJ databases">
        <authorList>
            <person name="de Groot N.N."/>
        </authorList>
    </citation>
    <scope>NUCLEOTIDE SEQUENCE [LARGE SCALE GENOMIC DNA]</scope>
    <source>
        <strain evidence="3 4">CGMCC 1.6502</strain>
    </source>
</reference>
<dbReference type="Pfam" id="PF00582">
    <property type="entry name" value="Usp"/>
    <property type="match status" value="1"/>
</dbReference>
<evidence type="ECO:0000313" key="3">
    <source>
        <dbReference type="EMBL" id="SDJ76320.1"/>
    </source>
</evidence>
<dbReference type="AlphaFoldDB" id="A0A1G8WFK3"/>
<accession>A0A1G8WFK3</accession>
<name>A0A1G8WFK3_9BACI</name>
<dbReference type="STRING" id="407036.SAMN05216243_0724"/>
<comment type="similarity">
    <text evidence="1">Belongs to the universal stress protein A family.</text>
</comment>
<dbReference type="SUPFAM" id="SSF52402">
    <property type="entry name" value="Adenine nucleotide alpha hydrolases-like"/>
    <property type="match status" value="1"/>
</dbReference>
<dbReference type="OrthoDB" id="9777884at2"/>
<dbReference type="CDD" id="cd00293">
    <property type="entry name" value="USP-like"/>
    <property type="match status" value="1"/>
</dbReference>
<dbReference type="Proteomes" id="UP000198694">
    <property type="component" value="Unassembled WGS sequence"/>
</dbReference>
<sequence length="137" mass="15072">MQKIYLVPIDGSINCAKAIDFAVDLALQTGSAIKLLNVQPKVHTQYAHAKIGTKKLESYKLEESAQILEEGCKHVKERVKVISKVRNGLPAQEICKEAADNDIRGIILAPRKRKKTIGSVTFKVLQLTDTPVIILPG</sequence>